<proteinExistence type="inferred from homology"/>
<protein>
    <recommendedName>
        <fullName evidence="5">ABC transporter substrate-binding protein</fullName>
    </recommendedName>
</protein>
<reference evidence="4" key="1">
    <citation type="submission" date="2016-11" db="EMBL/GenBank/DDBJ databases">
        <authorList>
            <person name="Schniete J.K."/>
            <person name="Salih T."/>
            <person name="Algora Gallardo L."/>
            <person name="Martinez Fernandez S."/>
            <person name="Herron P.R."/>
        </authorList>
    </citation>
    <scope>NUCLEOTIDE SEQUENCE [LARGE SCALE GENOMIC DNA]</scope>
    <source>
        <strain evidence="4">DSM 41896</strain>
    </source>
</reference>
<dbReference type="InterPro" id="IPR006059">
    <property type="entry name" value="SBP"/>
</dbReference>
<accession>A0A1V6MKU9</accession>
<dbReference type="EMBL" id="MPOH02000019">
    <property type="protein sequence ID" value="OQD53071.1"/>
    <property type="molecule type" value="Genomic_DNA"/>
</dbReference>
<organism evidence="3 4">
    <name type="scientific">Streptomyces phaeoluteigriseus</name>
    <dbReference type="NCBI Taxonomy" id="114686"/>
    <lineage>
        <taxon>Bacteria</taxon>
        <taxon>Bacillati</taxon>
        <taxon>Actinomycetota</taxon>
        <taxon>Actinomycetes</taxon>
        <taxon>Kitasatosporales</taxon>
        <taxon>Streptomycetaceae</taxon>
        <taxon>Streptomyces</taxon>
        <taxon>Streptomyces aurantiacus group</taxon>
    </lineage>
</organism>
<dbReference type="InterPro" id="IPR050490">
    <property type="entry name" value="Bact_solute-bd_prot1"/>
</dbReference>
<dbReference type="Proteomes" id="UP000184286">
    <property type="component" value="Unassembled WGS sequence"/>
</dbReference>
<dbReference type="RefSeq" id="WP_073499011.1">
    <property type="nucleotide sequence ID" value="NZ_MPOH02000019.1"/>
</dbReference>
<evidence type="ECO:0000313" key="4">
    <source>
        <dbReference type="Proteomes" id="UP000184286"/>
    </source>
</evidence>
<dbReference type="SUPFAM" id="SSF53850">
    <property type="entry name" value="Periplasmic binding protein-like II"/>
    <property type="match status" value="1"/>
</dbReference>
<evidence type="ECO:0000313" key="3">
    <source>
        <dbReference type="EMBL" id="OQD53071.1"/>
    </source>
</evidence>
<dbReference type="Pfam" id="PF01547">
    <property type="entry name" value="SBP_bac_1"/>
    <property type="match status" value="1"/>
</dbReference>
<keyword evidence="2" id="KW-0813">Transport</keyword>
<dbReference type="OrthoDB" id="8663148at2"/>
<dbReference type="Gene3D" id="3.40.190.10">
    <property type="entry name" value="Periplasmic binding protein-like II"/>
    <property type="match status" value="3"/>
</dbReference>
<sequence length="410" mass="44809">MTRPTPRTLGIVCLCLLVLTAGVTAGVRWVRGWTGSVTVLANWSGGEKEQFERAMERFEDEYRIDVVYQGSSALSQVLAADLAAGTQPDVVVLPGPGELMAYAAEGRLEPLDGLFEAGAYDRVWMPKVVGEDGRERTYWLPVKTGLKSMVWHAGGLSADEIARTADGPDGWCLAMESGATSGWPGTDWVEDVLLQQAGPGVYEQWATGDIPWTDARVRKAWRTWGDMVGAGDRTRVDHLLRDNFAQGCPRQRLEHQGSFRDTRWKPVAGDFVHSAEVIPGARADSGHWEVSGDLAAMLNATDEARQLIRFLADPRTGLPDFSANKKAAAPNGSEDPLKRKISSILRGSERHLCWDASDTMPPALRNAFHQAVLRFLVAPDRLDDQLRALEALSAEPRPTLPVCGTGRATP</sequence>
<comment type="caution">
    <text evidence="3">The sequence shown here is derived from an EMBL/GenBank/DDBJ whole genome shotgun (WGS) entry which is preliminary data.</text>
</comment>
<dbReference type="AlphaFoldDB" id="A0A1V6MKU9"/>
<reference evidence="3 4" key="2">
    <citation type="submission" date="2017-02" db="EMBL/GenBank/DDBJ databases">
        <title>Draft genome sequence of Streptomyces phaeoluteigriseus type strain DSM41896.</title>
        <authorList>
            <person name="Salih T.S."/>
            <person name="Algora Gallardo L."/>
            <person name="Melo Santos T."/>
            <person name="Filgueira Martinez S."/>
            <person name="Herron P.R."/>
        </authorList>
    </citation>
    <scope>NUCLEOTIDE SEQUENCE [LARGE SCALE GENOMIC DNA]</scope>
    <source>
        <strain evidence="3 4">DSM 41896</strain>
    </source>
</reference>
<evidence type="ECO:0000256" key="2">
    <source>
        <dbReference type="ARBA" id="ARBA00022448"/>
    </source>
</evidence>
<dbReference type="PANTHER" id="PTHR43649:SF29">
    <property type="entry name" value="OSMOPROTECTIVE COMPOUNDS-BINDING PROTEIN GGTB"/>
    <property type="match status" value="1"/>
</dbReference>
<dbReference type="PANTHER" id="PTHR43649">
    <property type="entry name" value="ARABINOSE-BINDING PROTEIN-RELATED"/>
    <property type="match status" value="1"/>
</dbReference>
<gene>
    <name evidence="3" type="ORF">BM536_034300</name>
</gene>
<name>A0A1V6MKU9_9ACTN</name>
<comment type="similarity">
    <text evidence="1">Belongs to the bacterial solute-binding protein 1 family.</text>
</comment>
<dbReference type="STRING" id="114686.BM536_034300"/>
<evidence type="ECO:0000256" key="1">
    <source>
        <dbReference type="ARBA" id="ARBA00008520"/>
    </source>
</evidence>
<evidence type="ECO:0008006" key="5">
    <source>
        <dbReference type="Google" id="ProtNLM"/>
    </source>
</evidence>